<proteinExistence type="predicted"/>
<reference evidence="1" key="1">
    <citation type="submission" date="2018-10" db="EMBL/GenBank/DDBJ databases">
        <title>Hidden diversity of soil giant viruses.</title>
        <authorList>
            <person name="Schulz F."/>
            <person name="Alteio L."/>
            <person name="Goudeau D."/>
            <person name="Ryan E.M."/>
            <person name="Malmstrom R.R."/>
            <person name="Blanchard J."/>
            <person name="Woyke T."/>
        </authorList>
    </citation>
    <scope>NUCLEOTIDE SEQUENCE</scope>
    <source>
        <strain evidence="1">HYV1</strain>
    </source>
</reference>
<accession>A0A3G5AD33</accession>
<dbReference type="EMBL" id="MK072400">
    <property type="protein sequence ID" value="AYV84171.1"/>
    <property type="molecule type" value="Genomic_DNA"/>
</dbReference>
<protein>
    <submittedName>
        <fullName evidence="1">Uncharacterized protein</fullName>
    </submittedName>
</protein>
<gene>
    <name evidence="1" type="ORF">Hyperionvirus18_47</name>
</gene>
<name>A0A3G5AD33_9VIRU</name>
<evidence type="ECO:0000313" key="1">
    <source>
        <dbReference type="EMBL" id="AYV84171.1"/>
    </source>
</evidence>
<organism evidence="1">
    <name type="scientific">Hyperionvirus sp</name>
    <dbReference type="NCBI Taxonomy" id="2487770"/>
    <lineage>
        <taxon>Viruses</taxon>
        <taxon>Varidnaviria</taxon>
        <taxon>Bamfordvirae</taxon>
        <taxon>Nucleocytoviricota</taxon>
        <taxon>Megaviricetes</taxon>
        <taxon>Imitervirales</taxon>
        <taxon>Mimiviridae</taxon>
        <taxon>Klosneuvirinae</taxon>
    </lineage>
</organism>
<sequence length="129" mass="14592">MSHLALDSQYKIILVDPSIKIASIEPTINVIYSGELIVLPRLRCGTGYSIQIVRLKGDVPKSLQSKQQIWMPLHATCVQDGNELVFTHKKTTLQPLPPGYGYKMELISNRQIYDFDFDACDEKSPVKKN</sequence>